<organism evidence="1 2">
    <name type="scientific">Faecalicoccus pleomorphus</name>
    <dbReference type="NCBI Taxonomy" id="1323"/>
    <lineage>
        <taxon>Bacteria</taxon>
        <taxon>Bacillati</taxon>
        <taxon>Bacillota</taxon>
        <taxon>Erysipelotrichia</taxon>
        <taxon>Erysipelotrichales</taxon>
        <taxon>Erysipelotrichaceae</taxon>
        <taxon>Faecalicoccus</taxon>
    </lineage>
</organism>
<accession>A0A380LMD5</accession>
<proteinExistence type="predicted"/>
<name>A0A380LMD5_9FIRM</name>
<protein>
    <submittedName>
        <fullName evidence="1">Uncharacterized protein</fullName>
    </submittedName>
</protein>
<sequence length="73" mass="8262">MCVCDSSKESSIEGLAEARQQIDSIVHKLEKTVHTLESKGEPQRYRSQITLAHRRIKALTIALGLIEKEMKNI</sequence>
<evidence type="ECO:0000313" key="1">
    <source>
        <dbReference type="EMBL" id="SUO05064.1"/>
    </source>
</evidence>
<reference evidence="1 2" key="1">
    <citation type="submission" date="2018-06" db="EMBL/GenBank/DDBJ databases">
        <authorList>
            <consortium name="Pathogen Informatics"/>
            <person name="Doyle S."/>
        </authorList>
    </citation>
    <scope>NUCLEOTIDE SEQUENCE [LARGE SCALE GENOMIC DNA]</scope>
    <source>
        <strain evidence="1 2">NCTC11087</strain>
    </source>
</reference>
<keyword evidence="2" id="KW-1185">Reference proteome</keyword>
<gene>
    <name evidence="1" type="ORF">NCTC11087_01999</name>
</gene>
<dbReference type="EMBL" id="UHFX01000003">
    <property type="protein sequence ID" value="SUO05064.1"/>
    <property type="molecule type" value="Genomic_DNA"/>
</dbReference>
<dbReference type="AlphaFoldDB" id="A0A380LMD5"/>
<evidence type="ECO:0000313" key="2">
    <source>
        <dbReference type="Proteomes" id="UP000255523"/>
    </source>
</evidence>
<dbReference type="Proteomes" id="UP000255523">
    <property type="component" value="Unassembled WGS sequence"/>
</dbReference>
<dbReference type="OrthoDB" id="2922229at2"/>